<dbReference type="InterPro" id="IPR029058">
    <property type="entry name" value="AB_hydrolase_fold"/>
</dbReference>
<organism evidence="4 5">
    <name type="scientific">Thelonectria olida</name>
    <dbReference type="NCBI Taxonomy" id="1576542"/>
    <lineage>
        <taxon>Eukaryota</taxon>
        <taxon>Fungi</taxon>
        <taxon>Dikarya</taxon>
        <taxon>Ascomycota</taxon>
        <taxon>Pezizomycotina</taxon>
        <taxon>Sordariomycetes</taxon>
        <taxon>Hypocreomycetidae</taxon>
        <taxon>Hypocreales</taxon>
        <taxon>Nectriaceae</taxon>
        <taxon>Thelonectria</taxon>
    </lineage>
</organism>
<dbReference type="Pfam" id="PF07859">
    <property type="entry name" value="Abhydrolase_3"/>
    <property type="match status" value="1"/>
</dbReference>
<protein>
    <submittedName>
        <fullName evidence="4">Alpha/Beta hydrolase protein</fullName>
    </submittedName>
</protein>
<evidence type="ECO:0000256" key="1">
    <source>
        <dbReference type="ARBA" id="ARBA00022801"/>
    </source>
</evidence>
<dbReference type="InterPro" id="IPR050300">
    <property type="entry name" value="GDXG_lipolytic_enzyme"/>
</dbReference>
<dbReference type="GO" id="GO:0016787">
    <property type="term" value="F:hydrolase activity"/>
    <property type="evidence" value="ECO:0007669"/>
    <property type="project" value="UniProtKB-KW"/>
</dbReference>
<dbReference type="EMBL" id="JAGPYM010000010">
    <property type="protein sequence ID" value="KAH6889836.1"/>
    <property type="molecule type" value="Genomic_DNA"/>
</dbReference>
<keyword evidence="1 4" id="KW-0378">Hydrolase</keyword>
<proteinExistence type="predicted"/>
<evidence type="ECO:0000256" key="2">
    <source>
        <dbReference type="SAM" id="SignalP"/>
    </source>
</evidence>
<feature type="signal peptide" evidence="2">
    <location>
        <begin position="1"/>
        <end position="24"/>
    </location>
</feature>
<dbReference type="OrthoDB" id="19653at2759"/>
<evidence type="ECO:0000313" key="4">
    <source>
        <dbReference type="EMBL" id="KAH6889836.1"/>
    </source>
</evidence>
<keyword evidence="2" id="KW-0732">Signal</keyword>
<dbReference type="Gene3D" id="3.40.50.1820">
    <property type="entry name" value="alpha/beta hydrolase"/>
    <property type="match status" value="1"/>
</dbReference>
<dbReference type="AlphaFoldDB" id="A0A9P8W7D4"/>
<accession>A0A9P8W7D4</accession>
<dbReference type="PANTHER" id="PTHR48081">
    <property type="entry name" value="AB HYDROLASE SUPERFAMILY PROTEIN C4A8.06C"/>
    <property type="match status" value="1"/>
</dbReference>
<evidence type="ECO:0000259" key="3">
    <source>
        <dbReference type="Pfam" id="PF07859"/>
    </source>
</evidence>
<dbReference type="SUPFAM" id="SSF53474">
    <property type="entry name" value="alpha/beta-Hydrolases"/>
    <property type="match status" value="1"/>
</dbReference>
<sequence length="310" mass="34125">MAQIGFFGYLRLKLIVTLLRLVKRWRIPPPTVTLPSGIERKAVRIPSRDPGRFIDGWLYSSAANSASSTEKKPILVNWHGSGFIFPSLGEDHAWCSRVASDTGYFILDADYRKGPETPFPAAVHDVEDTLRWVESQSQQFDIDRVAVSGFSAGGNLALVASSVLKENYPAVKIRALVAIYPGIDLAMTPEAKTVPNPIRPIPAKIARIFNDCYTPDESTRTDPRVSPNYADPALFPDNVVLFTCSGDTLAPEGNELAAKLQNGTRRVVNQTLEGVAHGFDKRCEEGTYESEQREVAYATSIKELKGALEL</sequence>
<name>A0A9P8W7D4_9HYPO</name>
<comment type="caution">
    <text evidence="4">The sequence shown here is derived from an EMBL/GenBank/DDBJ whole genome shotgun (WGS) entry which is preliminary data.</text>
</comment>
<feature type="chain" id="PRO_5040319969" evidence="2">
    <location>
        <begin position="25"/>
        <end position="310"/>
    </location>
</feature>
<keyword evidence="5" id="KW-1185">Reference proteome</keyword>
<evidence type="ECO:0000313" key="5">
    <source>
        <dbReference type="Proteomes" id="UP000777438"/>
    </source>
</evidence>
<feature type="domain" description="Alpha/beta hydrolase fold-3" evidence="3">
    <location>
        <begin position="75"/>
        <end position="279"/>
    </location>
</feature>
<reference evidence="4 5" key="1">
    <citation type="journal article" date="2021" name="Nat. Commun.">
        <title>Genetic determinants of endophytism in the Arabidopsis root mycobiome.</title>
        <authorList>
            <person name="Mesny F."/>
            <person name="Miyauchi S."/>
            <person name="Thiergart T."/>
            <person name="Pickel B."/>
            <person name="Atanasova L."/>
            <person name="Karlsson M."/>
            <person name="Huettel B."/>
            <person name="Barry K.W."/>
            <person name="Haridas S."/>
            <person name="Chen C."/>
            <person name="Bauer D."/>
            <person name="Andreopoulos W."/>
            <person name="Pangilinan J."/>
            <person name="LaButti K."/>
            <person name="Riley R."/>
            <person name="Lipzen A."/>
            <person name="Clum A."/>
            <person name="Drula E."/>
            <person name="Henrissat B."/>
            <person name="Kohler A."/>
            <person name="Grigoriev I.V."/>
            <person name="Martin F.M."/>
            <person name="Hacquard S."/>
        </authorList>
    </citation>
    <scope>NUCLEOTIDE SEQUENCE [LARGE SCALE GENOMIC DNA]</scope>
    <source>
        <strain evidence="4 5">MPI-CAGE-CH-0241</strain>
    </source>
</reference>
<dbReference type="InterPro" id="IPR013094">
    <property type="entry name" value="AB_hydrolase_3"/>
</dbReference>
<dbReference type="PANTHER" id="PTHR48081:SF8">
    <property type="entry name" value="ALPHA_BETA HYDROLASE FOLD-3 DOMAIN-CONTAINING PROTEIN-RELATED"/>
    <property type="match status" value="1"/>
</dbReference>
<gene>
    <name evidence="4" type="ORF">B0T10DRAFT_486908</name>
</gene>
<dbReference type="Proteomes" id="UP000777438">
    <property type="component" value="Unassembled WGS sequence"/>
</dbReference>